<accession>A0A7S9RIK2</accession>
<organism evidence="3 4">
    <name type="scientific">Campylobacter concisus</name>
    <dbReference type="NCBI Taxonomy" id="199"/>
    <lineage>
        <taxon>Bacteria</taxon>
        <taxon>Pseudomonadati</taxon>
        <taxon>Campylobacterota</taxon>
        <taxon>Epsilonproteobacteria</taxon>
        <taxon>Campylobacterales</taxon>
        <taxon>Campylobacteraceae</taxon>
        <taxon>Campylobacter</taxon>
    </lineage>
</organism>
<dbReference type="Proteomes" id="UP000594404">
    <property type="component" value="Chromosome"/>
</dbReference>
<reference evidence="3 4" key="1">
    <citation type="journal article" date="2018" name="Emerg. Microbes Infect.">
        <title>Genomic analysis of oral Campylobacter concisus strains identified a potential bacterial molecular marker associated with active Crohn's disease.</title>
        <authorList>
            <person name="Liu F."/>
            <person name="Ma R."/>
            <person name="Tay C.Y.A."/>
            <person name="Octavia S."/>
            <person name="Lan R."/>
            <person name="Chung H.K.L."/>
            <person name="Riordan S.M."/>
            <person name="Grimm M.C."/>
            <person name="Leong R.W."/>
            <person name="Tanaka M.M."/>
            <person name="Connor S."/>
            <person name="Zhang L."/>
        </authorList>
    </citation>
    <scope>NUCLEOTIDE SEQUENCE [LARGE SCALE GENOMIC DNA]</scope>
    <source>
        <strain evidence="3 4">P1CDO3</strain>
    </source>
</reference>
<dbReference type="Pfam" id="PF03787">
    <property type="entry name" value="RAMPs"/>
    <property type="match status" value="2"/>
</dbReference>
<dbReference type="RefSeq" id="WP_107714597.1">
    <property type="nucleotide sequence ID" value="NZ_CP049266.1"/>
</dbReference>
<evidence type="ECO:0000313" key="3">
    <source>
        <dbReference type="EMBL" id="QPH92443.1"/>
    </source>
</evidence>
<proteinExistence type="predicted"/>
<gene>
    <name evidence="3" type="ORF">CVT01_07980</name>
</gene>
<dbReference type="InterPro" id="IPR052216">
    <property type="entry name" value="CRISPR_Csm3_endoribonuclease"/>
</dbReference>
<keyword evidence="1" id="KW-0051">Antiviral defense</keyword>
<dbReference type="EMBL" id="CP049266">
    <property type="protein sequence ID" value="QPH92443.1"/>
    <property type="molecule type" value="Genomic_DNA"/>
</dbReference>
<dbReference type="InterPro" id="IPR005537">
    <property type="entry name" value="RAMP_III_fam"/>
</dbReference>
<dbReference type="PANTHER" id="PTHR35579:SF6">
    <property type="entry name" value="DUF324 DOMAIN-CONTAINING PROTEIN"/>
    <property type="match status" value="1"/>
</dbReference>
<protein>
    <submittedName>
        <fullName evidence="3">CRISPR-associated protein</fullName>
    </submittedName>
</protein>
<sequence>MKRFLAHIVIEAKTPLKVGGGKNDLFYDAPIQRDFNGLPMILGTSVAGILRRAFEEYVGEEVANEIFGTKGKDSKNLVGSRLVVSNALLVDENGMVCEELLSKKSKFLQLFDSLPIRDHVAINANGTARDAGKFDEEVVFSGSRFKFSLELAGTKDEFERILNLLSDPALRLGGGSSKGFGALVINDIKWGEFDLYNYKSSLNDSPDGFVNFDLKNRSNENFLRYELAIAADDFFMFGSGFGDADADHTPVTESVVDYETKELSKQKILIPASSIKGALSHRTAFHYNKIKKEFENDGKVGSENEAVREIFGYEKNKNENGAKGKILISDCFLNYKPSSESKVFEHVSIDRFTGGAIDAALFQEKAVAKKDKFAIEILLRNSVSDDALSAFEQSLDDVVKGRLLLGGATTKGYGFFKGEARKNGGELELKNEKK</sequence>
<feature type="domain" description="CRISPR type III-associated protein" evidence="2">
    <location>
        <begin position="257"/>
        <end position="417"/>
    </location>
</feature>
<dbReference type="AlphaFoldDB" id="A0A7S9RIK2"/>
<evidence type="ECO:0000313" key="4">
    <source>
        <dbReference type="Proteomes" id="UP000594404"/>
    </source>
</evidence>
<dbReference type="CDD" id="cd09726">
    <property type="entry name" value="RAMP_I_III"/>
    <property type="match status" value="2"/>
</dbReference>
<feature type="domain" description="CRISPR type III-associated protein" evidence="2">
    <location>
        <begin position="10"/>
        <end position="183"/>
    </location>
</feature>
<dbReference type="GO" id="GO:0051607">
    <property type="term" value="P:defense response to virus"/>
    <property type="evidence" value="ECO:0007669"/>
    <property type="project" value="UniProtKB-KW"/>
</dbReference>
<name>A0A7S9RIK2_9BACT</name>
<evidence type="ECO:0000256" key="1">
    <source>
        <dbReference type="ARBA" id="ARBA00023118"/>
    </source>
</evidence>
<evidence type="ECO:0000259" key="2">
    <source>
        <dbReference type="Pfam" id="PF03787"/>
    </source>
</evidence>
<dbReference type="PANTHER" id="PTHR35579">
    <property type="entry name" value="CRISPR SYSTEM CMS ENDORIBONUCLEASE CSM3"/>
    <property type="match status" value="1"/>
</dbReference>